<dbReference type="RefSeq" id="WP_041882460.1">
    <property type="nucleotide sequence ID" value="NZ_CP157278.1"/>
</dbReference>
<evidence type="ECO:0000313" key="2">
    <source>
        <dbReference type="Proteomes" id="UP000032049"/>
    </source>
</evidence>
<dbReference type="OrthoDB" id="768852at2"/>
<proteinExistence type="predicted"/>
<keyword evidence="2" id="KW-1185">Reference proteome</keyword>
<name>A0A0D0F5Q4_9SPHI</name>
<dbReference type="Proteomes" id="UP000032049">
    <property type="component" value="Unassembled WGS sequence"/>
</dbReference>
<accession>A0A0D0F5Q4</accession>
<dbReference type="AlphaFoldDB" id="A0A0D0F5Q4"/>
<dbReference type="EMBL" id="JXRA01000052">
    <property type="protein sequence ID" value="KIO76913.1"/>
    <property type="molecule type" value="Genomic_DNA"/>
</dbReference>
<reference evidence="1 2" key="1">
    <citation type="submission" date="2015-01" db="EMBL/GenBank/DDBJ databases">
        <title>Draft genome sequence of Pedobacter sp. NL19 isolated from sludge of an effluent treatment pond in an abandoned uranium mine.</title>
        <authorList>
            <person name="Santos T."/>
            <person name="Caetano T."/>
            <person name="Covas C."/>
            <person name="Cruz A."/>
            <person name="Mendo S."/>
        </authorList>
    </citation>
    <scope>NUCLEOTIDE SEQUENCE [LARGE SCALE GENOMIC DNA]</scope>
    <source>
        <strain evidence="1 2">NL19</strain>
    </source>
</reference>
<comment type="caution">
    <text evidence="1">The sequence shown here is derived from an EMBL/GenBank/DDBJ whole genome shotgun (WGS) entry which is preliminary data.</text>
</comment>
<sequence length="203" mass="23091">MKLFTKIFIISATLAYITPLFSIAQSLNKNKQKESYLKVVDSIFNRSIKTTELKDSIALYAINFSIDIVKNNNGKTTVTKINVNDSLAYKLFPTYTRLRSLNYGSLLGSRKKLRLIIPVLIVNISDTAKKKYKKEDGSLLIDMHGAVNAAYALYSTLPFNNIKEAHIPLENRLYKSKGDTNELKLKTNVVYLIPYLIHILNIR</sequence>
<gene>
    <name evidence="1" type="ORF">TH53_12535</name>
</gene>
<organism evidence="1 2">
    <name type="scientific">Pedobacter lusitanus</name>
    <dbReference type="NCBI Taxonomy" id="1503925"/>
    <lineage>
        <taxon>Bacteria</taxon>
        <taxon>Pseudomonadati</taxon>
        <taxon>Bacteroidota</taxon>
        <taxon>Sphingobacteriia</taxon>
        <taxon>Sphingobacteriales</taxon>
        <taxon>Sphingobacteriaceae</taxon>
        <taxon>Pedobacter</taxon>
    </lineage>
</organism>
<evidence type="ECO:0000313" key="1">
    <source>
        <dbReference type="EMBL" id="KIO76913.1"/>
    </source>
</evidence>
<protein>
    <submittedName>
        <fullName evidence="1">Uncharacterized protein</fullName>
    </submittedName>
</protein>